<evidence type="ECO:0000259" key="1">
    <source>
        <dbReference type="Pfam" id="PF00149"/>
    </source>
</evidence>
<dbReference type="InterPro" id="IPR004843">
    <property type="entry name" value="Calcineurin-like_PHP"/>
</dbReference>
<dbReference type="PANTHER" id="PTHR39323">
    <property type="entry name" value="BLR1149 PROTEIN"/>
    <property type="match status" value="1"/>
</dbReference>
<dbReference type="eggNOG" id="COG1407">
    <property type="taxonomic scope" value="Bacteria"/>
</dbReference>
<organism evidence="2 3">
    <name type="scientific">Hyphomonas neptunium (strain ATCC 15444)</name>
    <dbReference type="NCBI Taxonomy" id="228405"/>
    <lineage>
        <taxon>Bacteria</taxon>
        <taxon>Pseudomonadati</taxon>
        <taxon>Pseudomonadota</taxon>
        <taxon>Alphaproteobacteria</taxon>
        <taxon>Hyphomonadales</taxon>
        <taxon>Hyphomonadaceae</taxon>
        <taxon>Hyphomonas</taxon>
    </lineage>
</organism>
<evidence type="ECO:0000313" key="2">
    <source>
        <dbReference type="EMBL" id="ABI76236.1"/>
    </source>
</evidence>
<feature type="domain" description="Calcineurin-like phosphoesterase" evidence="1">
    <location>
        <begin position="250"/>
        <end position="346"/>
    </location>
</feature>
<proteinExistence type="predicted"/>
<dbReference type="InterPro" id="IPR026336">
    <property type="entry name" value="PdeM-like"/>
</dbReference>
<dbReference type="STRING" id="228405.HNE_0609"/>
<sequence>MLRPAWRALFAGAEKGEGLGHIRLAVFRHAQEGRLIEIDPAADLIFQPLHDLPFHLLGRPQFQRGKIVAHRALRIGFRPVGNIEPAQESSALQCISLLRVRHVWAREQLAQRLIGLLYRLGLEMGGIDNRRKFFVRQFHYRFGRGCPGRRRGAGGHQRGQSCGCNCSHHGASPQCPAPMPGCAVKETLSRPLAPSPVPGVCVAPLTGAPLRPNPTPMTAARALPNETLLHLAGELLTPTPEGALWWAARRLLVVSDLHLEKGSNYAAAGQLLPPYDTGATLARVEALCARLQPETILSLGDSFHDRQSEFRLPPPYADRIRALTAAHDWVWIEGNHDPDPPAHLGGRAAKVLRLDGLVFRHEPEGEAGEIAGHLHPVAKVAGRGRAVRRRCFASDGARLVMPAMGAFAGGLNILDTAFSSVFPEGCMAFAMGEGRVYSLPRRHLIPDVRTGGASSGGWRL</sequence>
<protein>
    <submittedName>
        <fullName evidence="2">Conserved domain protein</fullName>
    </submittedName>
</protein>
<reference evidence="2 3" key="1">
    <citation type="journal article" date="2006" name="J. Bacteriol.">
        <title>Comparative genomic evidence for a close relationship between the dimorphic prosthecate bacteria Hyphomonas neptunium and Caulobacter crescentus.</title>
        <authorList>
            <person name="Badger J.H."/>
            <person name="Hoover T.R."/>
            <person name="Brun Y.V."/>
            <person name="Weiner R.M."/>
            <person name="Laub M.T."/>
            <person name="Alexandre G."/>
            <person name="Mrazek J."/>
            <person name="Ren Q."/>
            <person name="Paulsen I.T."/>
            <person name="Nelson K.E."/>
            <person name="Khouri H.M."/>
            <person name="Radune D."/>
            <person name="Sosa J."/>
            <person name="Dodson R.J."/>
            <person name="Sullivan S.A."/>
            <person name="Rosovitz M.J."/>
            <person name="Madupu R."/>
            <person name="Brinkac L.M."/>
            <person name="Durkin A.S."/>
            <person name="Daugherty S.C."/>
            <person name="Kothari S.P."/>
            <person name="Giglio M.G."/>
            <person name="Zhou L."/>
            <person name="Haft D.H."/>
            <person name="Selengut J.D."/>
            <person name="Davidsen T.M."/>
            <person name="Yang Q."/>
            <person name="Zafar N."/>
            <person name="Ward N.L."/>
        </authorList>
    </citation>
    <scope>NUCLEOTIDE SEQUENCE [LARGE SCALE GENOMIC DNA]</scope>
    <source>
        <strain evidence="2 3">ATCC 15444</strain>
    </source>
</reference>
<dbReference type="InterPro" id="IPR029052">
    <property type="entry name" value="Metallo-depent_PP-like"/>
</dbReference>
<dbReference type="PANTHER" id="PTHR39323:SF1">
    <property type="entry name" value="BLR1149 PROTEIN"/>
    <property type="match status" value="1"/>
</dbReference>
<accession>Q0C4K5</accession>
<dbReference type="Proteomes" id="UP000001959">
    <property type="component" value="Chromosome"/>
</dbReference>
<dbReference type="HOGENOM" id="CLU_594177_0_0_5"/>
<dbReference type="Pfam" id="PF00149">
    <property type="entry name" value="Metallophos"/>
    <property type="match status" value="1"/>
</dbReference>
<dbReference type="AlphaFoldDB" id="Q0C4K5"/>
<dbReference type="EMBL" id="CP000158">
    <property type="protein sequence ID" value="ABI76236.1"/>
    <property type="molecule type" value="Genomic_DNA"/>
</dbReference>
<name>Q0C4K5_HYPNA</name>
<dbReference type="NCBIfam" id="TIGR04123">
    <property type="entry name" value="P_estr_lig_assc"/>
    <property type="match status" value="1"/>
</dbReference>
<gene>
    <name evidence="2" type="ordered locus">HNE_0609</name>
</gene>
<dbReference type="Gene3D" id="3.60.21.10">
    <property type="match status" value="1"/>
</dbReference>
<evidence type="ECO:0000313" key="3">
    <source>
        <dbReference type="Proteomes" id="UP000001959"/>
    </source>
</evidence>
<keyword evidence="3" id="KW-1185">Reference proteome</keyword>
<dbReference type="SUPFAM" id="SSF56300">
    <property type="entry name" value="Metallo-dependent phosphatases"/>
    <property type="match status" value="1"/>
</dbReference>
<dbReference type="GO" id="GO:0016787">
    <property type="term" value="F:hydrolase activity"/>
    <property type="evidence" value="ECO:0007669"/>
    <property type="project" value="InterPro"/>
</dbReference>
<dbReference type="KEGG" id="hne:HNE_0609"/>